<proteinExistence type="predicted"/>
<dbReference type="GO" id="GO:0071254">
    <property type="term" value="C:cytoplasmic U snRNP body"/>
    <property type="evidence" value="ECO:0007669"/>
    <property type="project" value="TreeGrafter"/>
</dbReference>
<dbReference type="GO" id="GO:0071209">
    <property type="term" value="F:U7 snRNA binding"/>
    <property type="evidence" value="ECO:0007669"/>
    <property type="project" value="TreeGrafter"/>
</dbReference>
<dbReference type="OrthoDB" id="10256176at2759"/>
<evidence type="ECO:0000259" key="2">
    <source>
        <dbReference type="Pfam" id="PF01423"/>
    </source>
</evidence>
<dbReference type="InterPro" id="IPR001163">
    <property type="entry name" value="Sm_dom_euk/arc"/>
</dbReference>
<protein>
    <submittedName>
        <fullName evidence="3">U7 snRNA-associated Sm-like protein LSm10-like</fullName>
    </submittedName>
</protein>
<feature type="compositionally biased region" description="Polar residues" evidence="1">
    <location>
        <begin position="129"/>
        <end position="149"/>
    </location>
</feature>
<feature type="region of interest" description="Disordered" evidence="1">
    <location>
        <begin position="121"/>
        <end position="149"/>
    </location>
</feature>
<dbReference type="EMBL" id="JAHLQT010023767">
    <property type="protein sequence ID" value="KAG7165740.1"/>
    <property type="molecule type" value="Genomic_DNA"/>
</dbReference>
<evidence type="ECO:0000313" key="3">
    <source>
        <dbReference type="EMBL" id="KAG7165740.1"/>
    </source>
</evidence>
<sequence length="149" mass="17175">MGLLARSRHKELNTLTCLVMGLTGWKTTVELHNDTFVSGLITDVDVKMNMEMTDARYTDGNGKTVMMNNFHIMGRKIRYVHIPDKIDIMKLIQQKVTVSTPHKRMSTKGHIALKRTQQTLKRYQREQEGLSTAQQEKMQTSHNQETEIS</sequence>
<evidence type="ECO:0000313" key="4">
    <source>
        <dbReference type="Proteomes" id="UP000747542"/>
    </source>
</evidence>
<comment type="caution">
    <text evidence="3">The sequence shown here is derived from an EMBL/GenBank/DDBJ whole genome shotgun (WGS) entry which is preliminary data.</text>
</comment>
<gene>
    <name evidence="3" type="primary">Lsm10-L</name>
    <name evidence="3" type="ORF">Hamer_G020422</name>
</gene>
<reference evidence="3" key="1">
    <citation type="journal article" date="2021" name="Sci. Adv.">
        <title>The American lobster genome reveals insights on longevity, neural, and immune adaptations.</title>
        <authorList>
            <person name="Polinski J.M."/>
            <person name="Zimin A.V."/>
            <person name="Clark K.F."/>
            <person name="Kohn A.B."/>
            <person name="Sadowski N."/>
            <person name="Timp W."/>
            <person name="Ptitsyn A."/>
            <person name="Khanna P."/>
            <person name="Romanova D.Y."/>
            <person name="Williams P."/>
            <person name="Greenwood S.J."/>
            <person name="Moroz L.L."/>
            <person name="Walt D.R."/>
            <person name="Bodnar A.G."/>
        </authorList>
    </citation>
    <scope>NUCLEOTIDE SEQUENCE</scope>
    <source>
        <strain evidence="3">GMGI-L3</strain>
    </source>
</reference>
<dbReference type="PANTHER" id="PTHR21196:SF1">
    <property type="entry name" value="U7 SNRNA-ASSOCIATED SM-LIKE PROTEIN LSM10"/>
    <property type="match status" value="1"/>
</dbReference>
<dbReference type="Pfam" id="PF01423">
    <property type="entry name" value="LSM"/>
    <property type="match status" value="1"/>
</dbReference>
<dbReference type="CDD" id="cd01733">
    <property type="entry name" value="LSm10"/>
    <property type="match status" value="1"/>
</dbReference>
<dbReference type="GO" id="GO:0006398">
    <property type="term" value="P:mRNA 3'-end processing by stem-loop binding and cleavage"/>
    <property type="evidence" value="ECO:0007669"/>
    <property type="project" value="TreeGrafter"/>
</dbReference>
<dbReference type="PANTHER" id="PTHR21196">
    <property type="entry name" value="U7 SNRNA-ASSOCIATED SM-LIKE PROTEIN LSM10"/>
    <property type="match status" value="1"/>
</dbReference>
<dbReference type="AlphaFoldDB" id="A0A8J5MV98"/>
<dbReference type="GO" id="GO:0071208">
    <property type="term" value="F:histone pre-mRNA DCP binding"/>
    <property type="evidence" value="ECO:0007669"/>
    <property type="project" value="TreeGrafter"/>
</dbReference>
<accession>A0A8J5MV98</accession>
<dbReference type="GO" id="GO:0016604">
    <property type="term" value="C:nuclear body"/>
    <property type="evidence" value="ECO:0007669"/>
    <property type="project" value="TreeGrafter"/>
</dbReference>
<name>A0A8J5MV98_HOMAM</name>
<dbReference type="Proteomes" id="UP000747542">
    <property type="component" value="Unassembled WGS sequence"/>
</dbReference>
<evidence type="ECO:0000256" key="1">
    <source>
        <dbReference type="SAM" id="MobiDB-lite"/>
    </source>
</evidence>
<organism evidence="3 4">
    <name type="scientific">Homarus americanus</name>
    <name type="common">American lobster</name>
    <dbReference type="NCBI Taxonomy" id="6706"/>
    <lineage>
        <taxon>Eukaryota</taxon>
        <taxon>Metazoa</taxon>
        <taxon>Ecdysozoa</taxon>
        <taxon>Arthropoda</taxon>
        <taxon>Crustacea</taxon>
        <taxon>Multicrustacea</taxon>
        <taxon>Malacostraca</taxon>
        <taxon>Eumalacostraca</taxon>
        <taxon>Eucarida</taxon>
        <taxon>Decapoda</taxon>
        <taxon>Pleocyemata</taxon>
        <taxon>Astacidea</taxon>
        <taxon>Nephropoidea</taxon>
        <taxon>Nephropidae</taxon>
        <taxon>Homarus</taxon>
    </lineage>
</organism>
<dbReference type="InterPro" id="IPR052840">
    <property type="entry name" value="U7_snRNA_Sm-like"/>
</dbReference>
<feature type="domain" description="Sm" evidence="2">
    <location>
        <begin position="23"/>
        <end position="81"/>
    </location>
</feature>
<keyword evidence="4" id="KW-1185">Reference proteome</keyword>